<accession>A0AAV1LGY4</accession>
<protein>
    <submittedName>
        <fullName evidence="1">Uncharacterized protein</fullName>
    </submittedName>
</protein>
<gene>
    <name evidence="1" type="ORF">PARMNEM_LOCUS13986</name>
</gene>
<reference evidence="1 2" key="1">
    <citation type="submission" date="2023-11" db="EMBL/GenBank/DDBJ databases">
        <authorList>
            <person name="Hedman E."/>
            <person name="Englund M."/>
            <person name="Stromberg M."/>
            <person name="Nyberg Akerstrom W."/>
            <person name="Nylinder S."/>
            <person name="Jareborg N."/>
            <person name="Kallberg Y."/>
            <person name="Kronander E."/>
        </authorList>
    </citation>
    <scope>NUCLEOTIDE SEQUENCE [LARGE SCALE GENOMIC DNA]</scope>
</reference>
<organism evidence="1 2">
    <name type="scientific">Parnassius mnemosyne</name>
    <name type="common">clouded apollo</name>
    <dbReference type="NCBI Taxonomy" id="213953"/>
    <lineage>
        <taxon>Eukaryota</taxon>
        <taxon>Metazoa</taxon>
        <taxon>Ecdysozoa</taxon>
        <taxon>Arthropoda</taxon>
        <taxon>Hexapoda</taxon>
        <taxon>Insecta</taxon>
        <taxon>Pterygota</taxon>
        <taxon>Neoptera</taxon>
        <taxon>Endopterygota</taxon>
        <taxon>Lepidoptera</taxon>
        <taxon>Glossata</taxon>
        <taxon>Ditrysia</taxon>
        <taxon>Papilionoidea</taxon>
        <taxon>Papilionidae</taxon>
        <taxon>Parnassiinae</taxon>
        <taxon>Parnassini</taxon>
        <taxon>Parnassius</taxon>
        <taxon>Driopa</taxon>
    </lineage>
</organism>
<evidence type="ECO:0000313" key="1">
    <source>
        <dbReference type="EMBL" id="CAK1594344.1"/>
    </source>
</evidence>
<keyword evidence="2" id="KW-1185">Reference proteome</keyword>
<name>A0AAV1LGY4_9NEOP</name>
<evidence type="ECO:0000313" key="2">
    <source>
        <dbReference type="Proteomes" id="UP001314205"/>
    </source>
</evidence>
<dbReference type="AlphaFoldDB" id="A0AAV1LGY4"/>
<proteinExistence type="predicted"/>
<dbReference type="Proteomes" id="UP001314205">
    <property type="component" value="Unassembled WGS sequence"/>
</dbReference>
<dbReference type="EMBL" id="CAVLGL010000090">
    <property type="protein sequence ID" value="CAK1594344.1"/>
    <property type="molecule type" value="Genomic_DNA"/>
</dbReference>
<comment type="caution">
    <text evidence="1">The sequence shown here is derived from an EMBL/GenBank/DDBJ whole genome shotgun (WGS) entry which is preliminary data.</text>
</comment>
<sequence>MYILLINSSHNILDYLLFCPICNDLRSIENVAYDVTDNLSNVLSSNMKQSKKNVVLSLASMISSIKVNVKTVTINPLTIFQRTVIAKKNDEDVGDLLTYVQTPLPMAQ</sequence>